<dbReference type="Proteomes" id="UP001219518">
    <property type="component" value="Unassembled WGS sequence"/>
</dbReference>
<reference evidence="6" key="2">
    <citation type="journal article" date="2023" name="BMC Genomics">
        <title>Pest status, molecular evolution, and epigenetic factors derived from the genome assembly of Frankliniella fusca, a thysanopteran phytovirus vector.</title>
        <authorList>
            <person name="Catto M.A."/>
            <person name="Labadie P.E."/>
            <person name="Jacobson A.L."/>
            <person name="Kennedy G.G."/>
            <person name="Srinivasan R."/>
            <person name="Hunt B.G."/>
        </authorList>
    </citation>
    <scope>NUCLEOTIDE SEQUENCE</scope>
    <source>
        <strain evidence="6">PL_HMW_Pooled</strain>
    </source>
</reference>
<dbReference type="SUPFAM" id="SSF55846">
    <property type="entry name" value="N-acetylmuramoyl-L-alanine amidase-like"/>
    <property type="match status" value="1"/>
</dbReference>
<sequence length="561" mass="60487">MRTHCTAHAHSAADLAEDVLDDPQAHDHDDGDPDSDAWSQSTSTSGGDDDAPRPAPLATPATSFGSVAVENSSGVYIGSTIIRIDEGAHVTLVVPRDSLPALPPSAAPNLPLQDQRLPALLPSTAQEDQHLPEEVPPARGPQLWNSETNFALQLEGWRENMENFCGSKPPEGGCGSRQAQGFYPLWQPTASVFHGNRRFADCDPIAQFDRFDPRTTIGLPLEVRAVSRALDFLIPVSEALPQRGTRDSNPQPRVPTRSQNRKRPNAQSHRANGGVQNFSESSAPRPPAIHQQHEPRDQEQGQRPPAAALPVPAQHLQDSDRQEDSPVDSDPVSETCKSRLMKIGGPKIRIAAAGLLLAASCAAVALAVQGPKEQEGTTDTDESTPSRSTSTPTPTRPSTSSTPAPTWPPTSAFPIPRHEWGARNPSGSMSSLQIPVSLVAGYHISKYSHDGCKDWAMCAKLVRELQADDMDCGFEDIAYNFVLGGDGSVFEGRGWNVEGRHSGDESPSKTSILVAVVGYVESALWAPTPWYDMDGIRHLVDLGAHLGALENVTFRTIYKQT</sequence>
<dbReference type="GO" id="GO:0045087">
    <property type="term" value="P:innate immune response"/>
    <property type="evidence" value="ECO:0007669"/>
    <property type="project" value="UniProtKB-KW"/>
</dbReference>
<feature type="compositionally biased region" description="Basic and acidic residues" evidence="4">
    <location>
        <begin position="291"/>
        <end position="300"/>
    </location>
</feature>
<feature type="compositionally biased region" description="Polar residues" evidence="4">
    <location>
        <begin position="265"/>
        <end position="282"/>
    </location>
</feature>
<dbReference type="GO" id="GO:0008745">
    <property type="term" value="F:N-acetylmuramoyl-L-alanine amidase activity"/>
    <property type="evidence" value="ECO:0007669"/>
    <property type="project" value="InterPro"/>
</dbReference>
<comment type="caution">
    <text evidence="6">The sequence shown here is derived from an EMBL/GenBank/DDBJ whole genome shotgun (WGS) entry which is preliminary data.</text>
</comment>
<dbReference type="AlphaFoldDB" id="A0AAE1GU37"/>
<feature type="compositionally biased region" description="Low complexity" evidence="4">
    <location>
        <begin position="36"/>
        <end position="46"/>
    </location>
</feature>
<dbReference type="InterPro" id="IPR002502">
    <property type="entry name" value="Amidase_domain"/>
</dbReference>
<dbReference type="CDD" id="cd06583">
    <property type="entry name" value="PGRP"/>
    <property type="match status" value="1"/>
</dbReference>
<organism evidence="6 7">
    <name type="scientific">Frankliniella fusca</name>
    <dbReference type="NCBI Taxonomy" id="407009"/>
    <lineage>
        <taxon>Eukaryota</taxon>
        <taxon>Metazoa</taxon>
        <taxon>Ecdysozoa</taxon>
        <taxon>Arthropoda</taxon>
        <taxon>Hexapoda</taxon>
        <taxon>Insecta</taxon>
        <taxon>Pterygota</taxon>
        <taxon>Neoptera</taxon>
        <taxon>Paraneoptera</taxon>
        <taxon>Thysanoptera</taxon>
        <taxon>Terebrantia</taxon>
        <taxon>Thripoidea</taxon>
        <taxon>Thripidae</taxon>
        <taxon>Frankliniella</taxon>
    </lineage>
</organism>
<evidence type="ECO:0000256" key="4">
    <source>
        <dbReference type="SAM" id="MobiDB-lite"/>
    </source>
</evidence>
<keyword evidence="2" id="KW-0399">Innate immunity</keyword>
<evidence type="ECO:0000313" key="6">
    <source>
        <dbReference type="EMBL" id="KAK3908984.1"/>
    </source>
</evidence>
<feature type="domain" description="Peptidoglycan recognition protein family" evidence="5">
    <location>
        <begin position="415"/>
        <end position="540"/>
    </location>
</feature>
<evidence type="ECO:0000313" key="7">
    <source>
        <dbReference type="Proteomes" id="UP001219518"/>
    </source>
</evidence>
<accession>A0AAE1GU37</accession>
<dbReference type="InterPro" id="IPR006619">
    <property type="entry name" value="PGRP_domain_met/bac"/>
</dbReference>
<dbReference type="SMART" id="SM00701">
    <property type="entry name" value="PGRP"/>
    <property type="match status" value="1"/>
</dbReference>
<name>A0AAE1GU37_9NEOP</name>
<feature type="region of interest" description="Disordered" evidence="4">
    <location>
        <begin position="16"/>
        <end position="62"/>
    </location>
</feature>
<evidence type="ECO:0000259" key="5">
    <source>
        <dbReference type="SMART" id="SM00701"/>
    </source>
</evidence>
<protein>
    <submittedName>
        <fullName evidence="6">Peptidoglycan-recognition protein LC</fullName>
    </submittedName>
</protein>
<dbReference type="EMBL" id="JAHWGI010000083">
    <property type="protein sequence ID" value="KAK3908984.1"/>
    <property type="molecule type" value="Genomic_DNA"/>
</dbReference>
<comment type="similarity">
    <text evidence="1">Belongs to the N-acetylmuramoyl-L-alanine amidase 2 family.</text>
</comment>
<feature type="region of interest" description="Disordered" evidence="4">
    <location>
        <begin position="241"/>
        <end position="335"/>
    </location>
</feature>
<dbReference type="Gene3D" id="3.40.80.10">
    <property type="entry name" value="Peptidoglycan recognition protein-like"/>
    <property type="match status" value="1"/>
</dbReference>
<evidence type="ECO:0000256" key="2">
    <source>
        <dbReference type="ARBA" id="ARBA00022588"/>
    </source>
</evidence>
<evidence type="ECO:0000256" key="3">
    <source>
        <dbReference type="ARBA" id="ARBA00022859"/>
    </source>
</evidence>
<keyword evidence="7" id="KW-1185">Reference proteome</keyword>
<gene>
    <name evidence="6" type="ORF">KUF71_019240</name>
</gene>
<dbReference type="InterPro" id="IPR036505">
    <property type="entry name" value="Amidase/PGRP_sf"/>
</dbReference>
<reference evidence="6" key="1">
    <citation type="submission" date="2021-07" db="EMBL/GenBank/DDBJ databases">
        <authorList>
            <person name="Catto M.A."/>
            <person name="Jacobson A."/>
            <person name="Kennedy G."/>
            <person name="Labadie P."/>
            <person name="Hunt B.G."/>
            <person name="Srinivasan R."/>
        </authorList>
    </citation>
    <scope>NUCLEOTIDE SEQUENCE</scope>
    <source>
        <strain evidence="6">PL_HMW_Pooled</strain>
        <tissue evidence="6">Head</tissue>
    </source>
</reference>
<dbReference type="GO" id="GO:0008270">
    <property type="term" value="F:zinc ion binding"/>
    <property type="evidence" value="ECO:0007669"/>
    <property type="project" value="InterPro"/>
</dbReference>
<dbReference type="GO" id="GO:0009253">
    <property type="term" value="P:peptidoglycan catabolic process"/>
    <property type="evidence" value="ECO:0007669"/>
    <property type="project" value="InterPro"/>
</dbReference>
<feature type="region of interest" description="Disordered" evidence="4">
    <location>
        <begin position="370"/>
        <end position="426"/>
    </location>
</feature>
<keyword evidence="3" id="KW-0391">Immunity</keyword>
<dbReference type="PANTHER" id="PTHR11022:SF41">
    <property type="entry name" value="PEPTIDOGLYCAN-RECOGNITION PROTEIN LC-RELATED"/>
    <property type="match status" value="1"/>
</dbReference>
<proteinExistence type="inferred from homology"/>
<dbReference type="PANTHER" id="PTHR11022">
    <property type="entry name" value="PEPTIDOGLYCAN RECOGNITION PROTEIN"/>
    <property type="match status" value="1"/>
</dbReference>
<evidence type="ECO:0000256" key="1">
    <source>
        <dbReference type="ARBA" id="ARBA00007553"/>
    </source>
</evidence>
<feature type="compositionally biased region" description="Low complexity" evidence="4">
    <location>
        <begin position="383"/>
        <end position="412"/>
    </location>
</feature>
<dbReference type="InterPro" id="IPR015510">
    <property type="entry name" value="PGRP"/>
</dbReference>